<name>A0A939QME1_9MICO</name>
<evidence type="ECO:0000313" key="2">
    <source>
        <dbReference type="Proteomes" id="UP000668403"/>
    </source>
</evidence>
<organism evidence="1 2">
    <name type="scientific">Leucobacter tardus</name>
    <dbReference type="NCBI Taxonomy" id="501483"/>
    <lineage>
        <taxon>Bacteria</taxon>
        <taxon>Bacillati</taxon>
        <taxon>Actinomycetota</taxon>
        <taxon>Actinomycetes</taxon>
        <taxon>Micrococcales</taxon>
        <taxon>Microbacteriaceae</taxon>
        <taxon>Leucobacter</taxon>
    </lineage>
</organism>
<evidence type="ECO:0000313" key="1">
    <source>
        <dbReference type="EMBL" id="MBO2990369.1"/>
    </source>
</evidence>
<keyword evidence="2" id="KW-1185">Reference proteome</keyword>
<dbReference type="RefSeq" id="WP_208239305.1">
    <property type="nucleotide sequence ID" value="NZ_BAAAQU010000002.1"/>
</dbReference>
<comment type="caution">
    <text evidence="1">The sequence shown here is derived from an EMBL/GenBank/DDBJ whole genome shotgun (WGS) entry which is preliminary data.</text>
</comment>
<reference evidence="1" key="1">
    <citation type="submission" date="2021-03" db="EMBL/GenBank/DDBJ databases">
        <title>Leucobacter chromiisoli sp. nov., isolated from chromium-containing soil of chemical plant.</title>
        <authorList>
            <person name="Xu Z."/>
        </authorList>
    </citation>
    <scope>NUCLEOTIDE SEQUENCE</scope>
    <source>
        <strain evidence="1">K 70/01</strain>
    </source>
</reference>
<proteinExistence type="predicted"/>
<dbReference type="AlphaFoldDB" id="A0A939QME1"/>
<dbReference type="PROSITE" id="PS51257">
    <property type="entry name" value="PROKAR_LIPOPROTEIN"/>
    <property type="match status" value="1"/>
</dbReference>
<dbReference type="Proteomes" id="UP000668403">
    <property type="component" value="Unassembled WGS sequence"/>
</dbReference>
<gene>
    <name evidence="1" type="ORF">J4H85_10235</name>
</gene>
<sequence>MTQWRLPGASRRNAVIGAAVVLPLGCTLGLVACSAPAHELSSTELRAASGSDMVESPSQQVYGVDDVDVVSPGLDAAAEERMEEVDYDGSLTLSDGVITDAEFSVTLEQHPTVSFTLTEPLVLRREGGDGVPMNAVGTLTVGTYERHGTSVTLTPTFADADRAEVDVEIGSLNTVFLPSEANGYSGEAGAAPSEGLDAITARISLVVDES</sequence>
<protein>
    <submittedName>
        <fullName evidence="1">Uncharacterized protein</fullName>
    </submittedName>
</protein>
<accession>A0A939QME1</accession>
<dbReference type="EMBL" id="JAGFBF010000005">
    <property type="protein sequence ID" value="MBO2990369.1"/>
    <property type="molecule type" value="Genomic_DNA"/>
</dbReference>